<dbReference type="AlphaFoldDB" id="X6NQB8"/>
<dbReference type="EMBL" id="ASPP01006646">
    <property type="protein sequence ID" value="ETO28485.1"/>
    <property type="molecule type" value="Genomic_DNA"/>
</dbReference>
<dbReference type="InterPro" id="IPR042045">
    <property type="entry name" value="EXOC6/Sec15_C_dom1"/>
</dbReference>
<comment type="caution">
    <text evidence="1">The sequence shown here is derived from an EMBL/GenBank/DDBJ whole genome shotgun (WGS) entry which is preliminary data.</text>
</comment>
<evidence type="ECO:0000313" key="1">
    <source>
        <dbReference type="EMBL" id="ETO28485.1"/>
    </source>
</evidence>
<organism evidence="1 2">
    <name type="scientific">Reticulomyxa filosa</name>
    <dbReference type="NCBI Taxonomy" id="46433"/>
    <lineage>
        <taxon>Eukaryota</taxon>
        <taxon>Sar</taxon>
        <taxon>Rhizaria</taxon>
        <taxon>Retaria</taxon>
        <taxon>Foraminifera</taxon>
        <taxon>Monothalamids</taxon>
        <taxon>Reticulomyxidae</taxon>
        <taxon>Reticulomyxa</taxon>
    </lineage>
</organism>
<gene>
    <name evidence="1" type="ORF">RFI_08648</name>
</gene>
<keyword evidence="2" id="KW-1185">Reference proteome</keyword>
<protein>
    <submittedName>
        <fullName evidence="1">Uncharacterized protein</fullName>
    </submittedName>
</protein>
<dbReference type="OrthoDB" id="10267033at2759"/>
<reference evidence="1 2" key="1">
    <citation type="journal article" date="2013" name="Curr. Biol.">
        <title>The Genome of the Foraminiferan Reticulomyxa filosa.</title>
        <authorList>
            <person name="Glockner G."/>
            <person name="Hulsmann N."/>
            <person name="Schleicher M."/>
            <person name="Noegel A.A."/>
            <person name="Eichinger L."/>
            <person name="Gallinger C."/>
            <person name="Pawlowski J."/>
            <person name="Sierra R."/>
            <person name="Euteneuer U."/>
            <person name="Pillet L."/>
            <person name="Moustafa A."/>
            <person name="Platzer M."/>
            <person name="Groth M."/>
            <person name="Szafranski K."/>
            <person name="Schliwa M."/>
        </authorList>
    </citation>
    <scope>NUCLEOTIDE SEQUENCE [LARGE SCALE GENOMIC DNA]</scope>
</reference>
<accession>X6NQB8</accession>
<proteinExistence type="predicted"/>
<sequence>MQKKRLQREVIHDPESEKDHIELLVHAKNECVTLRNALQSYNFKMIMLDRCIEQMRVQFEALLLRKCRDKIISNLRSDSLQPLLIRNSQDFEAFVLHFQLHGPIHQQEHYNNGRDNNNNNNNAIASTQISYPTFAHAKRKSSVSFQLQQDHWSLGNHFFFDWLTK</sequence>
<evidence type="ECO:0000313" key="2">
    <source>
        <dbReference type="Proteomes" id="UP000023152"/>
    </source>
</evidence>
<dbReference type="Gene3D" id="1.10.357.30">
    <property type="entry name" value="Exocyst complex subunit Sec15 C-terminal domain, N-terminal subdomain"/>
    <property type="match status" value="1"/>
</dbReference>
<name>X6NQB8_RETFI</name>
<dbReference type="Proteomes" id="UP000023152">
    <property type="component" value="Unassembled WGS sequence"/>
</dbReference>